<accession>L8HFT8</accession>
<dbReference type="SMART" id="SM00752">
    <property type="entry name" value="HTTM"/>
    <property type="match status" value="1"/>
</dbReference>
<dbReference type="GO" id="GO:0012505">
    <property type="term" value="C:endomembrane system"/>
    <property type="evidence" value="ECO:0007669"/>
    <property type="project" value="UniProtKB-SubCell"/>
</dbReference>
<dbReference type="STRING" id="1257118.L8HFT8"/>
<dbReference type="KEGG" id="acan:ACA1_144060"/>
<dbReference type="GeneID" id="14925015"/>
<sequence>MWGMLHFLEAASYIANDCNKTKTHLMGGGWQAKYWGFEWVTPYATLDAFRAHFLVTMALGMCMTAGLAHRPVALALLVSLAYTFLLDMNNYLNHIYLMLLVQAALCLAPANAKWALDNWLMAIVYFYAGVAKVNEDWLRGEPLRHWLAKRGHLPLLGPLLAWEPSALAFSYAGLAFDLLIPFVLLQRRDWRLRGAGIAASLGFHLLNKLIFGIGVFPWMVDISSAESTKKEAGAGEGRGGDSIALPLRHLLYPGDVTWTEYGHRFSWRMKLRNKACQMEMFIERHQPFNPSSILPREPLAVERYVTRRQARKMASRPDSLQQFALYVGQLLRDRGEHVAGIYATCNCTLNYRPGDRQPLVDPTHNLLLHDAWAWPYAFVTPAAA</sequence>
<dbReference type="InterPro" id="IPR053934">
    <property type="entry name" value="HTTM_dom"/>
</dbReference>
<dbReference type="VEuPathDB" id="AmoebaDB:ACA1_144060"/>
<feature type="transmembrane region" description="Helical" evidence="7">
    <location>
        <begin position="197"/>
        <end position="220"/>
    </location>
</feature>
<evidence type="ECO:0000256" key="1">
    <source>
        <dbReference type="ARBA" id="ARBA00004127"/>
    </source>
</evidence>
<proteinExistence type="predicted"/>
<feature type="transmembrane region" description="Helical" evidence="7">
    <location>
        <begin position="91"/>
        <end position="108"/>
    </location>
</feature>
<dbReference type="GO" id="GO:0019842">
    <property type="term" value="F:vitamin binding"/>
    <property type="evidence" value="ECO:0007669"/>
    <property type="project" value="TreeGrafter"/>
</dbReference>
<organism evidence="9 10">
    <name type="scientific">Acanthamoeba castellanii (strain ATCC 30010 / Neff)</name>
    <dbReference type="NCBI Taxonomy" id="1257118"/>
    <lineage>
        <taxon>Eukaryota</taxon>
        <taxon>Amoebozoa</taxon>
        <taxon>Discosea</taxon>
        <taxon>Longamoebia</taxon>
        <taxon>Centramoebida</taxon>
        <taxon>Acanthamoebidae</taxon>
        <taxon>Acanthamoeba</taxon>
    </lineage>
</organism>
<evidence type="ECO:0000313" key="10">
    <source>
        <dbReference type="Proteomes" id="UP000011083"/>
    </source>
</evidence>
<protein>
    <submittedName>
        <fullName evidence="9">Vitamin Kdependent gamma-carboxylase</fullName>
    </submittedName>
</protein>
<dbReference type="InterPro" id="IPR053935">
    <property type="entry name" value="VKGC_lumenal_dom"/>
</dbReference>
<dbReference type="EMBL" id="KB007840">
    <property type="protein sequence ID" value="ELR24015.1"/>
    <property type="molecule type" value="Genomic_DNA"/>
</dbReference>
<feature type="transmembrane region" description="Helical" evidence="7">
    <location>
        <begin position="166"/>
        <end position="185"/>
    </location>
</feature>
<dbReference type="PANTHER" id="PTHR12639">
    <property type="entry name" value="VITAMIN K-DEPENDENT GAMMA-CARBOXYLASE"/>
    <property type="match status" value="1"/>
</dbReference>
<keyword evidence="3 7" id="KW-1133">Transmembrane helix</keyword>
<evidence type="ECO:0000256" key="6">
    <source>
        <dbReference type="ARBA" id="ARBA00023239"/>
    </source>
</evidence>
<dbReference type="AlphaFoldDB" id="L8HFT8"/>
<dbReference type="InterPro" id="IPR007782">
    <property type="entry name" value="VKG_COase"/>
</dbReference>
<evidence type="ECO:0000256" key="7">
    <source>
        <dbReference type="SAM" id="Phobius"/>
    </source>
</evidence>
<evidence type="ECO:0000256" key="2">
    <source>
        <dbReference type="ARBA" id="ARBA00022692"/>
    </source>
</evidence>
<dbReference type="OrthoDB" id="206689at2759"/>
<evidence type="ECO:0000256" key="3">
    <source>
        <dbReference type="ARBA" id="ARBA00022989"/>
    </source>
</evidence>
<dbReference type="PANTHER" id="PTHR12639:SF7">
    <property type="entry name" value="HTTM DOMAIN-CONTAINING PROTEIN"/>
    <property type="match status" value="1"/>
</dbReference>
<evidence type="ECO:0000313" key="9">
    <source>
        <dbReference type="EMBL" id="ELR24015.1"/>
    </source>
</evidence>
<keyword evidence="6" id="KW-0456">Lyase</keyword>
<dbReference type="Pfam" id="PF05090">
    <property type="entry name" value="HTTM"/>
    <property type="match status" value="2"/>
</dbReference>
<feature type="domain" description="HTTM-like" evidence="8">
    <location>
        <begin position="3"/>
        <end position="227"/>
    </location>
</feature>
<dbReference type="GO" id="GO:0008488">
    <property type="term" value="F:gamma-glutamyl carboxylase activity"/>
    <property type="evidence" value="ECO:0007669"/>
    <property type="project" value="InterPro"/>
</dbReference>
<evidence type="ECO:0000256" key="5">
    <source>
        <dbReference type="ARBA" id="ARBA00023157"/>
    </source>
</evidence>
<comment type="subcellular location">
    <subcellularLocation>
        <location evidence="1">Endomembrane system</location>
        <topology evidence="1">Multi-pass membrane protein</topology>
    </subcellularLocation>
</comment>
<gene>
    <name evidence="9" type="ORF">ACA1_144060</name>
</gene>
<keyword evidence="5" id="KW-1015">Disulfide bond</keyword>
<dbReference type="InterPro" id="IPR011020">
    <property type="entry name" value="HTTM-like"/>
</dbReference>
<keyword evidence="10" id="KW-1185">Reference proteome</keyword>
<dbReference type="RefSeq" id="XP_004353543.1">
    <property type="nucleotide sequence ID" value="XM_004353491.1"/>
</dbReference>
<reference evidence="9 10" key="1">
    <citation type="journal article" date="2013" name="Genome Biol.">
        <title>Genome of Acanthamoeba castellanii highlights extensive lateral gene transfer and early evolution of tyrosine kinase signaling.</title>
        <authorList>
            <person name="Clarke M."/>
            <person name="Lohan A.J."/>
            <person name="Liu B."/>
            <person name="Lagkouvardos I."/>
            <person name="Roy S."/>
            <person name="Zafar N."/>
            <person name="Bertelli C."/>
            <person name="Schilde C."/>
            <person name="Kianianmomeni A."/>
            <person name="Burglin T.R."/>
            <person name="Frech C."/>
            <person name="Turcotte B."/>
            <person name="Kopec K.O."/>
            <person name="Synnott J.M."/>
            <person name="Choo C."/>
            <person name="Paponov I."/>
            <person name="Finkler A."/>
            <person name="Soon Heng Tan C."/>
            <person name="Hutchins A.P."/>
            <person name="Weinmeier T."/>
            <person name="Rattei T."/>
            <person name="Chu J.S."/>
            <person name="Gimenez G."/>
            <person name="Irimia M."/>
            <person name="Rigden D.J."/>
            <person name="Fitzpatrick D.A."/>
            <person name="Lorenzo-Morales J."/>
            <person name="Bateman A."/>
            <person name="Chiu C.H."/>
            <person name="Tang P."/>
            <person name="Hegemann P."/>
            <person name="Fromm H."/>
            <person name="Raoult D."/>
            <person name="Greub G."/>
            <person name="Miranda-Saavedra D."/>
            <person name="Chen N."/>
            <person name="Nash P."/>
            <person name="Ginger M.L."/>
            <person name="Horn M."/>
            <person name="Schaap P."/>
            <person name="Caler L."/>
            <person name="Loftus B."/>
        </authorList>
    </citation>
    <scope>NUCLEOTIDE SEQUENCE [LARGE SCALE GENOMIC DNA]</scope>
    <source>
        <strain evidence="9 10">Neff</strain>
    </source>
</reference>
<feature type="transmembrane region" description="Helical" evidence="7">
    <location>
        <begin position="67"/>
        <end position="85"/>
    </location>
</feature>
<keyword evidence="4 7" id="KW-0472">Membrane</keyword>
<keyword evidence="2 7" id="KW-0812">Transmembrane</keyword>
<evidence type="ECO:0000259" key="8">
    <source>
        <dbReference type="SMART" id="SM00752"/>
    </source>
</evidence>
<dbReference type="Proteomes" id="UP000011083">
    <property type="component" value="Unassembled WGS sequence"/>
</dbReference>
<name>L8HFT8_ACACF</name>
<dbReference type="Pfam" id="PF22777">
    <property type="entry name" value="VKGC_lumenal_dom"/>
    <property type="match status" value="1"/>
</dbReference>
<evidence type="ECO:0000256" key="4">
    <source>
        <dbReference type="ARBA" id="ARBA00023136"/>
    </source>
</evidence>